<accession>A0A3P7FHW1</accession>
<dbReference type="Proteomes" id="UP000274429">
    <property type="component" value="Unassembled WGS sequence"/>
</dbReference>
<name>A0A3P7FHW1_HYDTA</name>
<protein>
    <submittedName>
        <fullName evidence="1">Uncharacterized protein</fullName>
    </submittedName>
</protein>
<proteinExistence type="predicted"/>
<keyword evidence="2" id="KW-1185">Reference proteome</keyword>
<dbReference type="AlphaFoldDB" id="A0A3P7FHW1"/>
<organism evidence="1 2">
    <name type="scientific">Hydatigena taeniaeformis</name>
    <name type="common">Feline tapeworm</name>
    <name type="synonym">Taenia taeniaeformis</name>
    <dbReference type="NCBI Taxonomy" id="6205"/>
    <lineage>
        <taxon>Eukaryota</taxon>
        <taxon>Metazoa</taxon>
        <taxon>Spiralia</taxon>
        <taxon>Lophotrochozoa</taxon>
        <taxon>Platyhelminthes</taxon>
        <taxon>Cestoda</taxon>
        <taxon>Eucestoda</taxon>
        <taxon>Cyclophyllidea</taxon>
        <taxon>Taeniidae</taxon>
        <taxon>Hydatigera</taxon>
    </lineage>
</organism>
<gene>
    <name evidence="1" type="ORF">TTAC_LOCUS5903</name>
</gene>
<sequence length="73" mass="8359">MDSASTVSEFDRRIIEADAYLQILIDQHQAIDQQLSHHEQLLSHSCESIKTRLQLAEGIACLWIANILWVFPP</sequence>
<dbReference type="OrthoDB" id="14833at2759"/>
<evidence type="ECO:0000313" key="2">
    <source>
        <dbReference type="Proteomes" id="UP000274429"/>
    </source>
</evidence>
<reference evidence="1 2" key="1">
    <citation type="submission" date="2018-11" db="EMBL/GenBank/DDBJ databases">
        <authorList>
            <consortium name="Pathogen Informatics"/>
        </authorList>
    </citation>
    <scope>NUCLEOTIDE SEQUENCE [LARGE SCALE GENOMIC DNA]</scope>
</reference>
<dbReference type="EMBL" id="UYWX01009622">
    <property type="protein sequence ID" value="VDM27927.1"/>
    <property type="molecule type" value="Genomic_DNA"/>
</dbReference>
<evidence type="ECO:0000313" key="1">
    <source>
        <dbReference type="EMBL" id="VDM27927.1"/>
    </source>
</evidence>